<organism evidence="2 3">
    <name type="scientific">Fictibacillus macauensis ZFHKF-1</name>
    <dbReference type="NCBI Taxonomy" id="1196324"/>
    <lineage>
        <taxon>Bacteria</taxon>
        <taxon>Bacillati</taxon>
        <taxon>Bacillota</taxon>
        <taxon>Bacilli</taxon>
        <taxon>Bacillales</taxon>
        <taxon>Fictibacillaceae</taxon>
        <taxon>Fictibacillus</taxon>
    </lineage>
</organism>
<dbReference type="PATRIC" id="fig|1196324.3.peg.2667"/>
<dbReference type="InterPro" id="IPR021145">
    <property type="entry name" value="Portal_protein_SPP1_Gp6-like"/>
</dbReference>
<proteinExistence type="predicted"/>
<dbReference type="EMBL" id="AKKV01000028">
    <property type="protein sequence ID" value="EIT84976.1"/>
    <property type="molecule type" value="Genomic_DNA"/>
</dbReference>
<dbReference type="eggNOG" id="ENOG502Z93B">
    <property type="taxonomic scope" value="Bacteria"/>
</dbReference>
<feature type="non-terminal residue" evidence="2">
    <location>
        <position position="1"/>
    </location>
</feature>
<keyword evidence="3" id="KW-1185">Reference proteome</keyword>
<dbReference type="Proteomes" id="UP000004080">
    <property type="component" value="Unassembled WGS sequence"/>
</dbReference>
<reference evidence="2 3" key="1">
    <citation type="journal article" date="2012" name="J. Bacteriol.">
        <title>Genome of Bacillus macauensis ZFHKF-1, a Long-Chain-Forming Bacterium.</title>
        <authorList>
            <person name="Cai L."/>
            <person name="Zhang T."/>
        </authorList>
    </citation>
    <scope>NUCLEOTIDE SEQUENCE [LARGE SCALE GENOMIC DNA]</scope>
    <source>
        <strain evidence="2 3">ZFHKF-1</strain>
    </source>
</reference>
<sequence length="142" mass="16432">PAVSLNKTDISNLSELSIKLLFQLANIKAGLSEQFIREGIEQRFEKIRKLLEYKCVKFSDEDYETLDIVFQYAMPSNDKEIIENLKSLREMQGISLESILDRTPYTKDVQMELKKLDAEGMSRVDDNDKKDLHKDKQEDLAG</sequence>
<name>I8IZS8_9BACL</name>
<comment type="caution">
    <text evidence="2">The sequence shown here is derived from an EMBL/GenBank/DDBJ whole genome shotgun (WGS) entry which is preliminary data.</text>
</comment>
<protein>
    <submittedName>
        <fullName evidence="2">Portal protein SPP1</fullName>
    </submittedName>
</protein>
<dbReference type="OrthoDB" id="2955634at2"/>
<gene>
    <name evidence="2" type="ORF">A374_13055</name>
</gene>
<feature type="region of interest" description="Disordered" evidence="1">
    <location>
        <begin position="120"/>
        <end position="142"/>
    </location>
</feature>
<dbReference type="STRING" id="1196324.A374_13055"/>
<dbReference type="AlphaFoldDB" id="I8IZS8"/>
<evidence type="ECO:0000256" key="1">
    <source>
        <dbReference type="SAM" id="MobiDB-lite"/>
    </source>
</evidence>
<evidence type="ECO:0000313" key="2">
    <source>
        <dbReference type="EMBL" id="EIT84976.1"/>
    </source>
</evidence>
<accession>I8IZS8</accession>
<evidence type="ECO:0000313" key="3">
    <source>
        <dbReference type="Proteomes" id="UP000004080"/>
    </source>
</evidence>
<dbReference type="RefSeq" id="WP_007202689.1">
    <property type="nucleotide sequence ID" value="NZ_AKKV01000028.1"/>
</dbReference>
<dbReference type="Pfam" id="PF05133">
    <property type="entry name" value="SPP1_portal"/>
    <property type="match status" value="1"/>
</dbReference>